<reference evidence="3 4" key="1">
    <citation type="submission" date="2018-07" db="EMBL/GenBank/DDBJ databases">
        <title>Genomic Encyclopedia of Type Strains, Phase IV (KMG-IV): sequencing the most valuable type-strain genomes for metagenomic binning, comparative biology and taxonomic classification.</title>
        <authorList>
            <person name="Goeker M."/>
        </authorList>
    </citation>
    <scope>NUCLEOTIDE SEQUENCE [LARGE SCALE GENOMIC DNA]</scope>
    <source>
        <strain evidence="3 4">DSM 44952</strain>
    </source>
</reference>
<dbReference type="OrthoDB" id="4558736at2"/>
<keyword evidence="2" id="KW-0732">Signal</keyword>
<dbReference type="EMBL" id="QQAZ01000008">
    <property type="protein sequence ID" value="RDI48504.1"/>
    <property type="molecule type" value="Genomic_DNA"/>
</dbReference>
<evidence type="ECO:0000256" key="2">
    <source>
        <dbReference type="SAM" id="SignalP"/>
    </source>
</evidence>
<evidence type="ECO:0000313" key="4">
    <source>
        <dbReference type="Proteomes" id="UP000255355"/>
    </source>
</evidence>
<dbReference type="AlphaFoldDB" id="A0A370H0L9"/>
<protein>
    <recommendedName>
        <fullName evidence="5">Secreted protein</fullName>
    </recommendedName>
</protein>
<evidence type="ECO:0000256" key="1">
    <source>
        <dbReference type="SAM" id="MobiDB-lite"/>
    </source>
</evidence>
<dbReference type="RefSeq" id="WP_068022737.1">
    <property type="nucleotide sequence ID" value="NZ_QQAZ01000008.1"/>
</dbReference>
<evidence type="ECO:0008006" key="5">
    <source>
        <dbReference type="Google" id="ProtNLM"/>
    </source>
</evidence>
<accession>A0A370H0L9</accession>
<sequence>MGQRLTIGLGFAALFAGTVGVLAPQAAAQELAPGVSCEGFTCRNDTDDTYRVEATVHCSDGTSVPVRRYIGPRLQAARVNVGCPSTTEPGTWETPPPRMSPGTWEQQPPTVGPDGKLETKPPVYKPGTWERQSPEFKPGRTIPHHVVSIEYRSAVVDNSPPPAPSGSAGF</sequence>
<organism evidence="3 4">
    <name type="scientific">Nocardia mexicana</name>
    <dbReference type="NCBI Taxonomy" id="279262"/>
    <lineage>
        <taxon>Bacteria</taxon>
        <taxon>Bacillati</taxon>
        <taxon>Actinomycetota</taxon>
        <taxon>Actinomycetes</taxon>
        <taxon>Mycobacteriales</taxon>
        <taxon>Nocardiaceae</taxon>
        <taxon>Nocardia</taxon>
    </lineage>
</organism>
<feature type="chain" id="PRO_5016645385" description="Secreted protein" evidence="2">
    <location>
        <begin position="29"/>
        <end position="170"/>
    </location>
</feature>
<feature type="compositionally biased region" description="Low complexity" evidence="1">
    <location>
        <begin position="84"/>
        <end position="93"/>
    </location>
</feature>
<dbReference type="Proteomes" id="UP000255355">
    <property type="component" value="Unassembled WGS sequence"/>
</dbReference>
<evidence type="ECO:0000313" key="3">
    <source>
        <dbReference type="EMBL" id="RDI48504.1"/>
    </source>
</evidence>
<proteinExistence type="predicted"/>
<keyword evidence="4" id="KW-1185">Reference proteome</keyword>
<feature type="region of interest" description="Disordered" evidence="1">
    <location>
        <begin position="81"/>
        <end position="141"/>
    </location>
</feature>
<name>A0A370H0L9_9NOCA</name>
<gene>
    <name evidence="3" type="ORF">DFR68_108337</name>
</gene>
<comment type="caution">
    <text evidence="3">The sequence shown here is derived from an EMBL/GenBank/DDBJ whole genome shotgun (WGS) entry which is preliminary data.</text>
</comment>
<feature type="signal peptide" evidence="2">
    <location>
        <begin position="1"/>
        <end position="28"/>
    </location>
</feature>